<dbReference type="PRINTS" id="PR00107">
    <property type="entry name" value="PHOSPHOCPHPR"/>
</dbReference>
<reference evidence="7 8" key="1">
    <citation type="submission" date="2019-05" db="EMBL/GenBank/DDBJ databases">
        <authorList>
            <consortium name="Science for Life Laboratories"/>
        </authorList>
    </citation>
    <scope>NUCLEOTIDE SEQUENCE [LARGE SCALE GENOMIC DNA]</scope>
    <source>
        <strain evidence="7">Soil9</strain>
    </source>
</reference>
<dbReference type="InterPro" id="IPR000032">
    <property type="entry name" value="HPr-like"/>
</dbReference>
<dbReference type="GO" id="GO:0016740">
    <property type="term" value="F:transferase activity"/>
    <property type="evidence" value="ECO:0007669"/>
    <property type="project" value="UniProtKB-KW"/>
</dbReference>
<evidence type="ECO:0000313" key="8">
    <source>
        <dbReference type="Proteomes" id="UP000464178"/>
    </source>
</evidence>
<dbReference type="Pfam" id="PF00381">
    <property type="entry name" value="PTS-HPr"/>
    <property type="match status" value="1"/>
</dbReference>
<evidence type="ECO:0000256" key="2">
    <source>
        <dbReference type="ARBA" id="ARBA00010736"/>
    </source>
</evidence>
<comment type="similarity">
    <text evidence="2">Belongs to the HPr family.</text>
</comment>
<evidence type="ECO:0000313" key="7">
    <source>
        <dbReference type="EMBL" id="VTR95372.1"/>
    </source>
</evidence>
<name>A0A6P2D7A3_9BACT</name>
<feature type="compositionally biased region" description="Gly residues" evidence="5">
    <location>
        <begin position="1"/>
        <end position="10"/>
    </location>
</feature>
<proteinExistence type="inferred from homology"/>
<feature type="region of interest" description="Disordered" evidence="5">
    <location>
        <begin position="1"/>
        <end position="44"/>
    </location>
</feature>
<dbReference type="Gene3D" id="3.30.1340.10">
    <property type="entry name" value="HPr-like"/>
    <property type="match status" value="1"/>
</dbReference>
<keyword evidence="4" id="KW-0598">Phosphotransferase system</keyword>
<keyword evidence="7" id="KW-0808">Transferase</keyword>
<dbReference type="AlphaFoldDB" id="A0A6P2D7A3"/>
<dbReference type="GO" id="GO:0009401">
    <property type="term" value="P:phosphoenolpyruvate-dependent sugar phosphotransferase system"/>
    <property type="evidence" value="ECO:0007669"/>
    <property type="project" value="UniProtKB-KW"/>
</dbReference>
<dbReference type="PANTHER" id="PTHR33705">
    <property type="entry name" value="PHOSPHOCARRIER PROTEIN HPR"/>
    <property type="match status" value="1"/>
</dbReference>
<evidence type="ECO:0000256" key="3">
    <source>
        <dbReference type="ARBA" id="ARBA00022490"/>
    </source>
</evidence>
<organism evidence="7 8">
    <name type="scientific">Gemmata massiliana</name>
    <dbReference type="NCBI Taxonomy" id="1210884"/>
    <lineage>
        <taxon>Bacteria</taxon>
        <taxon>Pseudomonadati</taxon>
        <taxon>Planctomycetota</taxon>
        <taxon>Planctomycetia</taxon>
        <taxon>Gemmatales</taxon>
        <taxon>Gemmataceae</taxon>
        <taxon>Gemmata</taxon>
    </lineage>
</organism>
<dbReference type="NCBIfam" id="TIGR01003">
    <property type="entry name" value="PTS_HPr_family"/>
    <property type="match status" value="1"/>
</dbReference>
<evidence type="ECO:0000256" key="4">
    <source>
        <dbReference type="ARBA" id="ARBA00022683"/>
    </source>
</evidence>
<comment type="subcellular location">
    <subcellularLocation>
        <location evidence="1">Cytoplasm</location>
    </subcellularLocation>
</comment>
<evidence type="ECO:0000256" key="5">
    <source>
        <dbReference type="SAM" id="MobiDB-lite"/>
    </source>
</evidence>
<dbReference type="CDD" id="cd00367">
    <property type="entry name" value="PTS-HPr_like"/>
    <property type="match status" value="1"/>
</dbReference>
<protein>
    <recommendedName>
        <fullName evidence="6">HPr domain-containing protein</fullName>
    </recommendedName>
</protein>
<dbReference type="SUPFAM" id="SSF55594">
    <property type="entry name" value="HPr-like"/>
    <property type="match status" value="1"/>
</dbReference>
<sequence>MTGRSGGNGPGPLEALPQGACAPAPLDTDPPTGSETTMPESGPLRRVVRIVNPLGLHQRVADRFSRTARQYACTVTVWNGDARADGKSLWDLILLVAMQDTELVLEVDGPDALKAVDPLVDVLASPGGEDYTI</sequence>
<keyword evidence="3" id="KW-0963">Cytoplasm</keyword>
<dbReference type="InterPro" id="IPR035895">
    <property type="entry name" value="HPr-like_sf"/>
</dbReference>
<gene>
    <name evidence="7" type="ORF">SOIL9_23420</name>
</gene>
<accession>A0A6P2D7A3</accession>
<evidence type="ECO:0000259" key="6">
    <source>
        <dbReference type="PROSITE" id="PS51350"/>
    </source>
</evidence>
<dbReference type="EMBL" id="LR593886">
    <property type="protein sequence ID" value="VTR95372.1"/>
    <property type="molecule type" value="Genomic_DNA"/>
</dbReference>
<dbReference type="GO" id="GO:0005737">
    <property type="term" value="C:cytoplasm"/>
    <property type="evidence" value="ECO:0007669"/>
    <property type="project" value="UniProtKB-SubCell"/>
</dbReference>
<dbReference type="InterPro" id="IPR050399">
    <property type="entry name" value="HPr"/>
</dbReference>
<feature type="domain" description="HPr" evidence="6">
    <location>
        <begin position="43"/>
        <end position="130"/>
    </location>
</feature>
<evidence type="ECO:0000256" key="1">
    <source>
        <dbReference type="ARBA" id="ARBA00004496"/>
    </source>
</evidence>
<dbReference type="PROSITE" id="PS51350">
    <property type="entry name" value="PTS_HPR_DOM"/>
    <property type="match status" value="1"/>
</dbReference>
<keyword evidence="8" id="KW-1185">Reference proteome</keyword>
<dbReference type="Proteomes" id="UP000464178">
    <property type="component" value="Chromosome"/>
</dbReference>
<dbReference type="KEGG" id="gms:SOIL9_23420"/>
<dbReference type="PANTHER" id="PTHR33705:SF2">
    <property type="entry name" value="PHOSPHOCARRIER PROTEIN NPR"/>
    <property type="match status" value="1"/>
</dbReference>